<proteinExistence type="predicted"/>
<protein>
    <submittedName>
        <fullName evidence="1">Uncharacterized protein</fullName>
    </submittedName>
</protein>
<gene>
    <name evidence="1" type="ORF">MNBD_BACTEROID01-1177</name>
</gene>
<name>A0A3B0TRE8_9ZZZZ</name>
<accession>A0A3B0TRE8</accession>
<dbReference type="EMBL" id="UOEP01000138">
    <property type="protein sequence ID" value="VAW21211.1"/>
    <property type="molecule type" value="Genomic_DNA"/>
</dbReference>
<organism evidence="1">
    <name type="scientific">hydrothermal vent metagenome</name>
    <dbReference type="NCBI Taxonomy" id="652676"/>
    <lineage>
        <taxon>unclassified sequences</taxon>
        <taxon>metagenomes</taxon>
        <taxon>ecological metagenomes</taxon>
    </lineage>
</organism>
<evidence type="ECO:0000313" key="1">
    <source>
        <dbReference type="EMBL" id="VAW21211.1"/>
    </source>
</evidence>
<dbReference type="AlphaFoldDB" id="A0A3B0TRE8"/>
<reference evidence="1" key="1">
    <citation type="submission" date="2018-06" db="EMBL/GenBank/DDBJ databases">
        <authorList>
            <person name="Zhirakovskaya E."/>
        </authorList>
    </citation>
    <scope>NUCLEOTIDE SEQUENCE</scope>
</reference>
<sequence length="61" mass="6983">MPTTGQIINNLTDKVLPIGNKGIPEHWDKRGGDKEYSREISGIITYKILKSHLINLKKFYV</sequence>